<dbReference type="InterPro" id="IPR018679">
    <property type="entry name" value="DUF2161"/>
</dbReference>
<protein>
    <recommendedName>
        <fullName evidence="3">DUF2161 domain-containing phosphodiesterase</fullName>
    </recommendedName>
</protein>
<dbReference type="KEGG" id="rpm:RSPPHO_03164"/>
<proteinExistence type="predicted"/>
<dbReference type="HOGENOM" id="CLU_075295_0_0_5"/>
<keyword evidence="2" id="KW-1185">Reference proteome</keyword>
<dbReference type="Pfam" id="PF09929">
    <property type="entry name" value="DUF2161"/>
    <property type="match status" value="1"/>
</dbReference>
<dbReference type="PATRIC" id="fig|1150469.3.peg.3564"/>
<dbReference type="STRING" id="1150469.RSPPHO_03164"/>
<evidence type="ECO:0000313" key="2">
    <source>
        <dbReference type="Proteomes" id="UP000033220"/>
    </source>
</evidence>
<accession>H6SR68</accession>
<dbReference type="AlphaFoldDB" id="H6SR68"/>
<gene>
    <name evidence="1" type="ORF">RSPPHO_03164</name>
</gene>
<evidence type="ECO:0000313" key="1">
    <source>
        <dbReference type="EMBL" id="CCG09790.1"/>
    </source>
</evidence>
<dbReference type="EMBL" id="HE663493">
    <property type="protein sequence ID" value="CCG09790.1"/>
    <property type="molecule type" value="Genomic_DNA"/>
</dbReference>
<name>H6SR68_PARPM</name>
<dbReference type="eggNOG" id="COG5482">
    <property type="taxonomic scope" value="Bacteria"/>
</dbReference>
<evidence type="ECO:0008006" key="3">
    <source>
        <dbReference type="Google" id="ProtNLM"/>
    </source>
</evidence>
<dbReference type="Proteomes" id="UP000033220">
    <property type="component" value="Chromosome DSM 122"/>
</dbReference>
<reference evidence="1 2" key="1">
    <citation type="submission" date="2012-02" db="EMBL/GenBank/DDBJ databases">
        <title>Shotgun genome sequence of Phaeospirillum photometricum DSM 122.</title>
        <authorList>
            <person name="Duquesne K."/>
            <person name="Sturgis J."/>
        </authorList>
    </citation>
    <scope>NUCLEOTIDE SEQUENCE [LARGE SCALE GENOMIC DNA]</scope>
    <source>
        <strain evidence="2">DSM122</strain>
    </source>
</reference>
<dbReference type="OrthoDB" id="9795163at2"/>
<sequence>METDLYAPVKRTLETLGFTVKGEVRGCDLVALKDGQPELVVIGELKQSFTLELVLQAVERWSACDEVWLAVRASKTGRGRERDPRVIKLCRLLGLGLLGVSLTDRVDILCEPAPYHPRPNLKKRARLVEEFRRRQGDPMVGGTRGRQPQMTAYRQQALVVASGLVNGPSRPRDLKAQAPQAAKILQANVYGWFERIERGVYTLSPAGHHALKTWPAPT</sequence>
<dbReference type="RefSeq" id="WP_014416418.1">
    <property type="nucleotide sequence ID" value="NC_017059.1"/>
</dbReference>
<organism evidence="1 2">
    <name type="scientific">Pararhodospirillum photometricum DSM 122</name>
    <dbReference type="NCBI Taxonomy" id="1150469"/>
    <lineage>
        <taxon>Bacteria</taxon>
        <taxon>Pseudomonadati</taxon>
        <taxon>Pseudomonadota</taxon>
        <taxon>Alphaproteobacteria</taxon>
        <taxon>Rhodospirillales</taxon>
        <taxon>Rhodospirillaceae</taxon>
        <taxon>Pararhodospirillum</taxon>
    </lineage>
</organism>